<dbReference type="InterPro" id="IPR000073">
    <property type="entry name" value="AB_hydrolase_1"/>
</dbReference>
<dbReference type="PANTHER" id="PTHR43798">
    <property type="entry name" value="MONOACYLGLYCEROL LIPASE"/>
    <property type="match status" value="1"/>
</dbReference>
<dbReference type="Proteomes" id="UP001162880">
    <property type="component" value="Unassembled WGS sequence"/>
</dbReference>
<dbReference type="PANTHER" id="PTHR43798:SF33">
    <property type="entry name" value="HYDROLASE, PUTATIVE (AFU_ORTHOLOGUE AFUA_2G14860)-RELATED"/>
    <property type="match status" value="1"/>
</dbReference>
<evidence type="ECO:0000313" key="2">
    <source>
        <dbReference type="EMBL" id="MCJ2176996.1"/>
    </source>
</evidence>
<dbReference type="SUPFAM" id="SSF53474">
    <property type="entry name" value="alpha/beta-Hydrolases"/>
    <property type="match status" value="1"/>
</dbReference>
<protein>
    <submittedName>
        <fullName evidence="2">Alpha/beta fold hydrolase</fullName>
    </submittedName>
</protein>
<dbReference type="GO" id="GO:0016787">
    <property type="term" value="F:hydrolase activity"/>
    <property type="evidence" value="ECO:0007669"/>
    <property type="project" value="UniProtKB-KW"/>
</dbReference>
<dbReference type="Gene3D" id="3.40.50.1820">
    <property type="entry name" value="alpha/beta hydrolase"/>
    <property type="match status" value="1"/>
</dbReference>
<dbReference type="RefSeq" id="WP_243989683.1">
    <property type="nucleotide sequence ID" value="NZ_JALHLE010000001.1"/>
</dbReference>
<evidence type="ECO:0000259" key="1">
    <source>
        <dbReference type="Pfam" id="PF00561"/>
    </source>
</evidence>
<reference evidence="2" key="1">
    <citation type="submission" date="2022-03" db="EMBL/GenBank/DDBJ databases">
        <title>Identification of a novel bacterium isolated from mangrove sediments.</title>
        <authorList>
            <person name="Pan X."/>
        </authorList>
    </citation>
    <scope>NUCLEOTIDE SEQUENCE</scope>
    <source>
        <strain evidence="2">B2580</strain>
    </source>
</reference>
<dbReference type="Pfam" id="PF00561">
    <property type="entry name" value="Abhydrolase_1"/>
    <property type="match status" value="1"/>
</dbReference>
<accession>A0ABT0AVZ7</accession>
<organism evidence="2 3">
    <name type="scientific">Novosphingobium album</name>
    <name type="common">ex Hu et al. 2023</name>
    <dbReference type="NCBI Taxonomy" id="2930093"/>
    <lineage>
        <taxon>Bacteria</taxon>
        <taxon>Pseudomonadati</taxon>
        <taxon>Pseudomonadota</taxon>
        <taxon>Alphaproteobacteria</taxon>
        <taxon>Sphingomonadales</taxon>
        <taxon>Sphingomonadaceae</taxon>
        <taxon>Novosphingobium</taxon>
    </lineage>
</organism>
<proteinExistence type="predicted"/>
<feature type="domain" description="AB hydrolase-1" evidence="1">
    <location>
        <begin position="31"/>
        <end position="152"/>
    </location>
</feature>
<keyword evidence="2" id="KW-0378">Hydrolase</keyword>
<evidence type="ECO:0000313" key="3">
    <source>
        <dbReference type="Proteomes" id="UP001162880"/>
    </source>
</evidence>
<sequence length="273" mass="29590">MHPTSPSLRRAYATWAHGQIHYYDGGGDGIPLLLLHQSPGSSNDWFAHVPLLQAAGVRVLAMDNPGMGMSDPFPAEPALADYIDAVPAVLDHAGVSQADIGGYHTGVQIGVEAAVRHAARIRSLMLYGVPVLTEEERDQLWNAIVPNEMAGAVHRPVPGGTNLSDHFRRLEGYFSPVTAQRMVLAALMAGPLWWHGHNAALRHDLVPALQAVTQPMLLMTNAGEMLDRNTREAARLRPDAILVDLDVETPVGMDVAADVMVRAMLDFRGRLEA</sequence>
<name>A0ABT0AVZ7_9SPHN</name>
<dbReference type="EMBL" id="JALHLE010000001">
    <property type="protein sequence ID" value="MCJ2176996.1"/>
    <property type="molecule type" value="Genomic_DNA"/>
</dbReference>
<gene>
    <name evidence="2" type="ORF">MTR64_00305</name>
</gene>
<dbReference type="InterPro" id="IPR050266">
    <property type="entry name" value="AB_hydrolase_sf"/>
</dbReference>
<dbReference type="InterPro" id="IPR029058">
    <property type="entry name" value="AB_hydrolase_fold"/>
</dbReference>
<keyword evidence="3" id="KW-1185">Reference proteome</keyword>
<comment type="caution">
    <text evidence="2">The sequence shown here is derived from an EMBL/GenBank/DDBJ whole genome shotgun (WGS) entry which is preliminary data.</text>
</comment>